<evidence type="ECO:0000256" key="7">
    <source>
        <dbReference type="SAM" id="MobiDB-lite"/>
    </source>
</evidence>
<dbReference type="GO" id="GO:0034244">
    <property type="term" value="P:negative regulation of transcription elongation by RNA polymerase II"/>
    <property type="evidence" value="ECO:0007669"/>
    <property type="project" value="TreeGrafter"/>
</dbReference>
<organism evidence="8">
    <name type="scientific">Theileria annulata</name>
    <dbReference type="NCBI Taxonomy" id="5874"/>
    <lineage>
        <taxon>Eukaryota</taxon>
        <taxon>Sar</taxon>
        <taxon>Alveolata</taxon>
        <taxon>Apicomplexa</taxon>
        <taxon>Aconoidasida</taxon>
        <taxon>Piroplasmida</taxon>
        <taxon>Theileriidae</taxon>
        <taxon>Theileria</taxon>
    </lineage>
</organism>
<dbReference type="InterPro" id="IPR006942">
    <property type="entry name" value="TH1"/>
</dbReference>
<keyword evidence="5" id="KW-0804">Transcription</keyword>
<evidence type="ECO:0000256" key="5">
    <source>
        <dbReference type="ARBA" id="ARBA00023163"/>
    </source>
</evidence>
<dbReference type="EMBL" id="UIVT01000004">
    <property type="protein sequence ID" value="SVP94517.1"/>
    <property type="molecule type" value="Genomic_DNA"/>
</dbReference>
<gene>
    <name evidence="8" type="ORF">TAT_000348800</name>
    <name evidence="9" type="ORF">TAV_000348600</name>
</gene>
<dbReference type="VEuPathDB" id="PiroplasmaDB:TA09025"/>
<evidence type="ECO:0000256" key="2">
    <source>
        <dbReference type="ARBA" id="ARBA00005726"/>
    </source>
</evidence>
<dbReference type="AlphaFoldDB" id="A0A3B0MWD6"/>
<feature type="compositionally biased region" description="Low complexity" evidence="7">
    <location>
        <begin position="451"/>
        <end position="461"/>
    </location>
</feature>
<feature type="compositionally biased region" description="Basic and acidic residues" evidence="7">
    <location>
        <begin position="479"/>
        <end position="493"/>
    </location>
</feature>
<comment type="subcellular location">
    <subcellularLocation>
        <location evidence="1">Nucleus</location>
    </subcellularLocation>
</comment>
<sequence>MFDGSKAIEALMSYLTSKYDTDRMRIYMEDKLSHDSWNPPELYWNLMKSPLVVSHMLKIYRDKPKDEFLSSWYQDYMNNFSSYIKMEQSEVNKEGLSRITSNFSVFTLRISEEIHKFLLTNNSSESIELDSLDSISPLFWHAENAYIYSQALLHFIYQWRIDLRGCRRLSQLIAKATTYPNEILRESQLNIDSVLEWSVSQIHLLMTNFSRFPTLHSSFKRLLSSKKSNEDKFNHQELCDFYDELSKTLKAFDSYGFLLFDIRSAPKTEKEHDDSSEEIVVDESVSQFGDKRADEYMRLRNAPEMPPLEAIRESNLLNDLIDDFSNKDSNIKESNSWIKYANLLVMLSVLSPYELLYFHYYEKVSNYIKKLPQREVWQQFYLPPDEYESDDSIGSIERYRDYGAMYDQEYGSSEEHSDASSITASDEYEIKTESHVHKAWQTETSNSILSSNVFSSSSSNKKLSKSRKRNGYMGSDNTEGSKSHDSANRENFKSRSGSSYYNIKRRKASHDYEDALMDDVGSEYMEIKSTLESAIYNNINEQTKLGPGKNISKERLDEMKQLYSQFKLKCDKLMNIARNDLYSLYSIIHNQQDTVEGEYEMRKFIETNIASSVVISYINQRVIKSRNINELSDIKLMLLKEIADKHPVKRGPIILLLRDFCKLCVIGNMDESPNKLERLEAIVDLLVYISRFDRQCITIISVFDSMIDLVDRSISRVFISKMLKFCGPPYSLEFSLMFIKLIEKFIRSGTGGPNVQIEIENTLMRKYINPFVKECLENNYNNQEIIQIAKRCDFKNASE</sequence>
<dbReference type="GO" id="GO:0003723">
    <property type="term" value="F:RNA binding"/>
    <property type="evidence" value="ECO:0007669"/>
    <property type="project" value="TreeGrafter"/>
</dbReference>
<comment type="similarity">
    <text evidence="2">Belongs to the NELF-D family.</text>
</comment>
<evidence type="ECO:0000256" key="6">
    <source>
        <dbReference type="ARBA" id="ARBA00023242"/>
    </source>
</evidence>
<feature type="region of interest" description="Disordered" evidence="7">
    <location>
        <begin position="451"/>
        <end position="495"/>
    </location>
</feature>
<name>A0A3B0MWD6_THEAN</name>
<reference evidence="8" key="1">
    <citation type="submission" date="2018-07" db="EMBL/GenBank/DDBJ databases">
        <authorList>
            <person name="Quirk P.G."/>
            <person name="Krulwich T.A."/>
        </authorList>
    </citation>
    <scope>NUCLEOTIDE SEQUENCE</scope>
    <source>
        <strain evidence="8">Anand</strain>
    </source>
</reference>
<keyword evidence="3" id="KW-0678">Repressor</keyword>
<keyword evidence="6" id="KW-0539">Nucleus</keyword>
<dbReference type="GO" id="GO:0032021">
    <property type="term" value="C:NELF complex"/>
    <property type="evidence" value="ECO:0007669"/>
    <property type="project" value="TreeGrafter"/>
</dbReference>
<evidence type="ECO:0000313" key="9">
    <source>
        <dbReference type="EMBL" id="SVP95326.1"/>
    </source>
</evidence>
<dbReference type="PANTHER" id="PTHR12144:SF0">
    <property type="entry name" value="NEGATIVE ELONGATION FACTOR C_D"/>
    <property type="match status" value="1"/>
</dbReference>
<dbReference type="PANTHER" id="PTHR12144">
    <property type="entry name" value="NEGATIVE ELONGATION FACTOR D"/>
    <property type="match status" value="1"/>
</dbReference>
<evidence type="ECO:0000256" key="4">
    <source>
        <dbReference type="ARBA" id="ARBA00023015"/>
    </source>
</evidence>
<proteinExistence type="inferred from homology"/>
<protein>
    <submittedName>
        <fullName evidence="8">TH1 protein, putative</fullName>
    </submittedName>
</protein>
<dbReference type="Pfam" id="PF04858">
    <property type="entry name" value="TH1"/>
    <property type="match status" value="1"/>
</dbReference>
<evidence type="ECO:0000313" key="8">
    <source>
        <dbReference type="EMBL" id="SVP94517.1"/>
    </source>
</evidence>
<dbReference type="EMBL" id="UIVS01000004">
    <property type="protein sequence ID" value="SVP95326.1"/>
    <property type="molecule type" value="Genomic_DNA"/>
</dbReference>
<evidence type="ECO:0000256" key="1">
    <source>
        <dbReference type="ARBA" id="ARBA00004123"/>
    </source>
</evidence>
<accession>A0A3B0MWD6</accession>
<keyword evidence="4" id="KW-0805">Transcription regulation</keyword>
<evidence type="ECO:0000256" key="3">
    <source>
        <dbReference type="ARBA" id="ARBA00022491"/>
    </source>
</evidence>